<keyword evidence="2" id="KW-1133">Transmembrane helix</keyword>
<sequence>MMSRSTSLLRKAPISLRPAVSVRFYATPNQPIQPNSGLANGPATPPSSGPGGPAGSAGSTTNTSPALMYGGGAIALVGLGYYFFGGGSLNSRASAPVQHAEAAMHQGEGYVKGFAGQAEGTSQGLVNKASGKASELSGKAKGQYEELAGKAKGSYEEAKGEVKKAMK</sequence>
<evidence type="ECO:0000256" key="2">
    <source>
        <dbReference type="SAM" id="Phobius"/>
    </source>
</evidence>
<dbReference type="RefSeq" id="XP_062790486.1">
    <property type="nucleotide sequence ID" value="XM_062934435.1"/>
</dbReference>
<dbReference type="GeneID" id="87954825"/>
<proteinExistence type="predicted"/>
<keyword evidence="4" id="KW-1185">Reference proteome</keyword>
<dbReference type="Proteomes" id="UP001329825">
    <property type="component" value="Chromosome 3"/>
</dbReference>
<keyword evidence="2" id="KW-0812">Transmembrane</keyword>
<dbReference type="EMBL" id="CP141883">
    <property type="protein sequence ID" value="WRT65746.1"/>
    <property type="molecule type" value="Genomic_DNA"/>
</dbReference>
<feature type="region of interest" description="Disordered" evidence="1">
    <location>
        <begin position="31"/>
        <end position="60"/>
    </location>
</feature>
<feature type="transmembrane region" description="Helical" evidence="2">
    <location>
        <begin position="66"/>
        <end position="84"/>
    </location>
</feature>
<reference evidence="3 4" key="1">
    <citation type="submission" date="2024-01" db="EMBL/GenBank/DDBJ databases">
        <title>Comparative genomics of Cryptococcus and Kwoniella reveals pathogenesis evolution and contrasting modes of karyotype evolution via chromosome fusion or intercentromeric recombination.</title>
        <authorList>
            <person name="Coelho M.A."/>
            <person name="David-Palma M."/>
            <person name="Shea T."/>
            <person name="Bowers K."/>
            <person name="McGinley-Smith S."/>
            <person name="Mohammad A.W."/>
            <person name="Gnirke A."/>
            <person name="Yurkov A.M."/>
            <person name="Nowrousian M."/>
            <person name="Sun S."/>
            <person name="Cuomo C.A."/>
            <person name="Heitman J."/>
        </authorList>
    </citation>
    <scope>NUCLEOTIDE SEQUENCE [LARGE SCALE GENOMIC DNA]</scope>
    <source>
        <strain evidence="3">CBS 11374</strain>
    </source>
</reference>
<protein>
    <submittedName>
        <fullName evidence="3">Uncharacterized protein</fullName>
    </submittedName>
</protein>
<evidence type="ECO:0000313" key="4">
    <source>
        <dbReference type="Proteomes" id="UP001329825"/>
    </source>
</evidence>
<accession>A0ABZ1CVU0</accession>
<evidence type="ECO:0000313" key="3">
    <source>
        <dbReference type="EMBL" id="WRT65746.1"/>
    </source>
</evidence>
<keyword evidence="2" id="KW-0472">Membrane</keyword>
<evidence type="ECO:0000256" key="1">
    <source>
        <dbReference type="SAM" id="MobiDB-lite"/>
    </source>
</evidence>
<name>A0ABZ1CVU0_9TREE</name>
<gene>
    <name evidence="3" type="ORF">IL334_002694</name>
</gene>
<organism evidence="3 4">
    <name type="scientific">Kwoniella shivajii</name>
    <dbReference type="NCBI Taxonomy" id="564305"/>
    <lineage>
        <taxon>Eukaryota</taxon>
        <taxon>Fungi</taxon>
        <taxon>Dikarya</taxon>
        <taxon>Basidiomycota</taxon>
        <taxon>Agaricomycotina</taxon>
        <taxon>Tremellomycetes</taxon>
        <taxon>Tremellales</taxon>
        <taxon>Cryptococcaceae</taxon>
        <taxon>Kwoniella</taxon>
    </lineage>
</organism>